<evidence type="ECO:0000256" key="3">
    <source>
        <dbReference type="RuleBase" id="RU004466"/>
    </source>
</evidence>
<keyword evidence="2" id="KW-0460">Magnesium</keyword>
<dbReference type="PROSITE" id="PS00444">
    <property type="entry name" value="POLYPRENYL_SYNTHASE_2"/>
    <property type="match status" value="1"/>
</dbReference>
<accession>B8CE06</accession>
<dbReference type="InParanoid" id="B8CE06"/>
<dbReference type="PROSITE" id="PS00723">
    <property type="entry name" value="POLYPRENYL_SYNTHASE_1"/>
    <property type="match status" value="1"/>
</dbReference>
<dbReference type="OMA" id="FYSKAFF"/>
<dbReference type="SUPFAM" id="SSF48576">
    <property type="entry name" value="Terpenoid synthases"/>
    <property type="match status" value="1"/>
</dbReference>
<dbReference type="eggNOG" id="KOG0777">
    <property type="taxonomic scope" value="Eukaryota"/>
</dbReference>
<feature type="region of interest" description="Disordered" evidence="4">
    <location>
        <begin position="317"/>
        <end position="349"/>
    </location>
</feature>
<dbReference type="Gene3D" id="1.10.600.10">
    <property type="entry name" value="Farnesyl Diphosphate Synthase"/>
    <property type="match status" value="1"/>
</dbReference>
<reference evidence="5 6" key="2">
    <citation type="journal article" date="2008" name="Nature">
        <title>The Phaeodactylum genome reveals the evolutionary history of diatom genomes.</title>
        <authorList>
            <person name="Bowler C."/>
            <person name="Allen A.E."/>
            <person name="Badger J.H."/>
            <person name="Grimwood J."/>
            <person name="Jabbari K."/>
            <person name="Kuo A."/>
            <person name="Maheswari U."/>
            <person name="Martens C."/>
            <person name="Maumus F."/>
            <person name="Otillar R.P."/>
            <person name="Rayko E."/>
            <person name="Salamov A."/>
            <person name="Vandepoele K."/>
            <person name="Beszteri B."/>
            <person name="Gruber A."/>
            <person name="Heijde M."/>
            <person name="Katinka M."/>
            <person name="Mock T."/>
            <person name="Valentin K."/>
            <person name="Verret F."/>
            <person name="Berges J.A."/>
            <person name="Brownlee C."/>
            <person name="Cadoret J.P."/>
            <person name="Chiovitti A."/>
            <person name="Choi C.J."/>
            <person name="Coesel S."/>
            <person name="De Martino A."/>
            <person name="Detter J.C."/>
            <person name="Durkin C."/>
            <person name="Falciatore A."/>
            <person name="Fournet J."/>
            <person name="Haruta M."/>
            <person name="Huysman M.J."/>
            <person name="Jenkins B.D."/>
            <person name="Jiroutova K."/>
            <person name="Jorgensen R.E."/>
            <person name="Joubert Y."/>
            <person name="Kaplan A."/>
            <person name="Kroger N."/>
            <person name="Kroth P.G."/>
            <person name="La Roche J."/>
            <person name="Lindquist E."/>
            <person name="Lommer M."/>
            <person name="Martin-Jezequel V."/>
            <person name="Lopez P.J."/>
            <person name="Lucas S."/>
            <person name="Mangogna M."/>
            <person name="McGinnis K."/>
            <person name="Medlin L.K."/>
            <person name="Montsant A."/>
            <person name="Oudot-Le Secq M.P."/>
            <person name="Napoli C."/>
            <person name="Obornik M."/>
            <person name="Parker M.S."/>
            <person name="Petit J.L."/>
            <person name="Porcel B.M."/>
            <person name="Poulsen N."/>
            <person name="Robison M."/>
            <person name="Rychlewski L."/>
            <person name="Rynearson T.A."/>
            <person name="Schmutz J."/>
            <person name="Shapiro H."/>
            <person name="Siaut M."/>
            <person name="Stanley M."/>
            <person name="Sussman M.R."/>
            <person name="Taylor A.R."/>
            <person name="Vardi A."/>
            <person name="von Dassow P."/>
            <person name="Vyverman W."/>
            <person name="Willis A."/>
            <person name="Wyrwicz L.S."/>
            <person name="Rokhsar D.S."/>
            <person name="Weissenbach J."/>
            <person name="Armbrust E.V."/>
            <person name="Green B.R."/>
            <person name="Van de Peer Y."/>
            <person name="Grigoriev I.V."/>
        </authorList>
    </citation>
    <scope>NUCLEOTIDE SEQUENCE [LARGE SCALE GENOMIC DNA]</scope>
    <source>
        <strain evidence="5 6">CCMP1335</strain>
    </source>
</reference>
<proteinExistence type="inferred from homology"/>
<dbReference type="EC" id="2.5.1.1" evidence="5"/>
<dbReference type="HOGENOM" id="CLU_014015_6_0_1"/>
<evidence type="ECO:0000313" key="5">
    <source>
        <dbReference type="EMBL" id="EED88185.1"/>
    </source>
</evidence>
<dbReference type="InterPro" id="IPR008949">
    <property type="entry name" value="Isoprenoid_synthase_dom_sf"/>
</dbReference>
<feature type="compositionally biased region" description="Gly residues" evidence="4">
    <location>
        <begin position="317"/>
        <end position="326"/>
    </location>
</feature>
<dbReference type="GO" id="GO:0004311">
    <property type="term" value="F:geranylgeranyl diphosphate synthase activity"/>
    <property type="evidence" value="ECO:0000318"/>
    <property type="project" value="GO_Central"/>
</dbReference>
<gene>
    <name evidence="5" type="primary">GGPS3</name>
    <name evidence="5" type="ORF">THAPSDRAFT_264430</name>
</gene>
<dbReference type="GO" id="GO:0008299">
    <property type="term" value="P:isoprenoid biosynthetic process"/>
    <property type="evidence" value="ECO:0000318"/>
    <property type="project" value="GO_Central"/>
</dbReference>
<dbReference type="PaxDb" id="35128-Thaps264430"/>
<keyword evidence="3 5" id="KW-0808">Transferase</keyword>
<keyword evidence="6" id="KW-1185">Reference proteome</keyword>
<dbReference type="GO" id="GO:0004161">
    <property type="term" value="F:dimethylallyltranstransferase activity"/>
    <property type="evidence" value="ECO:0007669"/>
    <property type="project" value="UniProtKB-EC"/>
</dbReference>
<evidence type="ECO:0000256" key="1">
    <source>
        <dbReference type="ARBA" id="ARBA00022723"/>
    </source>
</evidence>
<sequence>MAEKQTPPPTTKHTTDKQLLEPYLYINGVPGKDVRGKLIDCFQLWLGVESEGVLEEVKAIVADLHNASLLIDDIEDNSKLRRGQPVAHSIFGVASVINTANYVYFMALERCFLLGSEGAMKVFVSEMLNLHRGQGQDIQWRDTTTCPTESQYLAMVTDKTGGLFRLAVGLLQSFATKMKDVDFVPLVNNLGLYFQIRDDLINLADEEYMKSKSFCEDLTEGKFSYPIIHYVSSIPQSSTAAQLLSILKQRTEDVDVKRYAQRLMFEAGSLQYTREKCTQLKDEIVQQIADLNGNEPLLRLIEMLDVQVEKIAELHNGGDGGDGGLGRAATPKKFGGGGGEDVTKNLDYT</sequence>
<dbReference type="InterPro" id="IPR000092">
    <property type="entry name" value="Polyprenyl_synt"/>
</dbReference>
<dbReference type="InterPro" id="IPR033749">
    <property type="entry name" value="Polyprenyl_synt_CS"/>
</dbReference>
<dbReference type="GeneID" id="7453136"/>
<evidence type="ECO:0000256" key="4">
    <source>
        <dbReference type="SAM" id="MobiDB-lite"/>
    </source>
</evidence>
<dbReference type="KEGG" id="tps:THAPSDRAFT_264430"/>
<protein>
    <submittedName>
        <fullName evidence="5">Geranylgeranyl diphosphate synthetase</fullName>
        <ecNumber evidence="5">2.5.1.1</ecNumber>
    </submittedName>
</protein>
<dbReference type="GO" id="GO:0046872">
    <property type="term" value="F:metal ion binding"/>
    <property type="evidence" value="ECO:0007669"/>
    <property type="project" value="UniProtKB-KW"/>
</dbReference>
<dbReference type="Pfam" id="PF00348">
    <property type="entry name" value="polyprenyl_synt"/>
    <property type="match status" value="1"/>
</dbReference>
<comment type="similarity">
    <text evidence="3">Belongs to the FPP/GGPP synthase family.</text>
</comment>
<organism evidence="5 6">
    <name type="scientific">Thalassiosira pseudonana</name>
    <name type="common">Marine diatom</name>
    <name type="synonym">Cyclotella nana</name>
    <dbReference type="NCBI Taxonomy" id="35128"/>
    <lineage>
        <taxon>Eukaryota</taxon>
        <taxon>Sar</taxon>
        <taxon>Stramenopiles</taxon>
        <taxon>Ochrophyta</taxon>
        <taxon>Bacillariophyta</taxon>
        <taxon>Coscinodiscophyceae</taxon>
        <taxon>Thalassiosirophycidae</taxon>
        <taxon>Thalassiosirales</taxon>
        <taxon>Thalassiosiraceae</taxon>
        <taxon>Thalassiosira</taxon>
    </lineage>
</organism>
<dbReference type="CDD" id="cd00685">
    <property type="entry name" value="Trans_IPPS_HT"/>
    <property type="match status" value="1"/>
</dbReference>
<keyword evidence="1" id="KW-0479">Metal-binding</keyword>
<dbReference type="SFLD" id="SFLDS00005">
    <property type="entry name" value="Isoprenoid_Synthase_Type_I"/>
    <property type="match status" value="1"/>
</dbReference>
<dbReference type="AlphaFoldDB" id="B8CE06"/>
<dbReference type="PANTHER" id="PTHR12001">
    <property type="entry name" value="GERANYLGERANYL PYROPHOSPHATE SYNTHASE"/>
    <property type="match status" value="1"/>
</dbReference>
<evidence type="ECO:0000313" key="6">
    <source>
        <dbReference type="Proteomes" id="UP000001449"/>
    </source>
</evidence>
<dbReference type="RefSeq" id="XP_002294351.1">
    <property type="nucleotide sequence ID" value="XM_002294315.1"/>
</dbReference>
<dbReference type="Proteomes" id="UP000001449">
    <property type="component" value="Chromosome 17"/>
</dbReference>
<reference evidence="5 6" key="1">
    <citation type="journal article" date="2004" name="Science">
        <title>The genome of the diatom Thalassiosira pseudonana: ecology, evolution, and metabolism.</title>
        <authorList>
            <person name="Armbrust E.V."/>
            <person name="Berges J.A."/>
            <person name="Bowler C."/>
            <person name="Green B.R."/>
            <person name="Martinez D."/>
            <person name="Putnam N.H."/>
            <person name="Zhou S."/>
            <person name="Allen A.E."/>
            <person name="Apt K.E."/>
            <person name="Bechner M."/>
            <person name="Brzezinski M.A."/>
            <person name="Chaal B.K."/>
            <person name="Chiovitti A."/>
            <person name="Davis A.K."/>
            <person name="Demarest M.S."/>
            <person name="Detter J.C."/>
            <person name="Glavina T."/>
            <person name="Goodstein D."/>
            <person name="Hadi M.Z."/>
            <person name="Hellsten U."/>
            <person name="Hildebrand M."/>
            <person name="Jenkins B.D."/>
            <person name="Jurka J."/>
            <person name="Kapitonov V.V."/>
            <person name="Kroger N."/>
            <person name="Lau W.W."/>
            <person name="Lane T.W."/>
            <person name="Larimer F.W."/>
            <person name="Lippmeier J.C."/>
            <person name="Lucas S."/>
            <person name="Medina M."/>
            <person name="Montsant A."/>
            <person name="Obornik M."/>
            <person name="Parker M.S."/>
            <person name="Palenik B."/>
            <person name="Pazour G.J."/>
            <person name="Richardson P.M."/>
            <person name="Rynearson T.A."/>
            <person name="Saito M.A."/>
            <person name="Schwartz D.C."/>
            <person name="Thamatrakoln K."/>
            <person name="Valentin K."/>
            <person name="Vardi A."/>
            <person name="Wilkerson F.P."/>
            <person name="Rokhsar D.S."/>
        </authorList>
    </citation>
    <scope>NUCLEOTIDE SEQUENCE [LARGE SCALE GENOMIC DNA]</scope>
    <source>
        <strain evidence="5 6">CCMP1335</strain>
    </source>
</reference>
<dbReference type="PANTHER" id="PTHR12001:SF44">
    <property type="entry name" value="GERANYLGERANYL PYROPHOSPHATE SYNTHASE"/>
    <property type="match status" value="1"/>
</dbReference>
<evidence type="ECO:0000256" key="2">
    <source>
        <dbReference type="ARBA" id="ARBA00022842"/>
    </source>
</evidence>
<dbReference type="STRING" id="35128.B8CE06"/>
<name>B8CE06_THAPS</name>
<dbReference type="EMBL" id="CM000651">
    <property type="protein sequence ID" value="EED88185.1"/>
    <property type="molecule type" value="Genomic_DNA"/>
</dbReference>